<dbReference type="Gene3D" id="1.10.10.60">
    <property type="entry name" value="Homeodomain-like"/>
    <property type="match status" value="2"/>
</dbReference>
<dbReference type="Pfam" id="PF02311">
    <property type="entry name" value="AraC_binding"/>
    <property type="match status" value="1"/>
</dbReference>
<sequence length="259" mass="29584">MHSCYVRDLDSSWSMKRAVTPYNLLMIISNGSLTYWVDGEDLSLQAGDVLFIPAGSVRGGTSNEQHQRYATHFSSLGDEELLPLLASKQPCKLKLQNIAYFKQRFSLLNHHWLTKGPYSSVICCGILLEMLGIVNHELDHQNISTKKVKLVEDLKAYIHSHYKSLLKLQELADYTGRSPNYISYVFKEATGFTPIEYLHNVRISIAKDLMLSKLIPIREIADQTGFSDQAYFNRVFKKVTGYSPTYFVNKTTEKTVWSE</sequence>
<organism evidence="5 6">
    <name type="scientific">Paenibacillus radicis</name>
    <name type="common">ex Xue et al. 2023</name>
    <dbReference type="NCBI Taxonomy" id="2972489"/>
    <lineage>
        <taxon>Bacteria</taxon>
        <taxon>Bacillati</taxon>
        <taxon>Bacillota</taxon>
        <taxon>Bacilli</taxon>
        <taxon>Bacillales</taxon>
        <taxon>Paenibacillaceae</taxon>
        <taxon>Paenibacillus</taxon>
    </lineage>
</organism>
<dbReference type="InterPro" id="IPR018062">
    <property type="entry name" value="HTH_AraC-typ_CS"/>
</dbReference>
<dbReference type="InterPro" id="IPR009057">
    <property type="entry name" value="Homeodomain-like_sf"/>
</dbReference>
<name>A0ABT1YQ34_9BACL</name>
<keyword evidence="3" id="KW-0804">Transcription</keyword>
<dbReference type="PROSITE" id="PS01124">
    <property type="entry name" value="HTH_ARAC_FAMILY_2"/>
    <property type="match status" value="1"/>
</dbReference>
<dbReference type="SUPFAM" id="SSF46689">
    <property type="entry name" value="Homeodomain-like"/>
    <property type="match status" value="2"/>
</dbReference>
<evidence type="ECO:0000256" key="3">
    <source>
        <dbReference type="ARBA" id="ARBA00023163"/>
    </source>
</evidence>
<dbReference type="Gene3D" id="2.60.120.10">
    <property type="entry name" value="Jelly Rolls"/>
    <property type="match status" value="1"/>
</dbReference>
<feature type="domain" description="HTH araC/xylS-type" evidence="4">
    <location>
        <begin position="152"/>
        <end position="250"/>
    </location>
</feature>
<evidence type="ECO:0000313" key="5">
    <source>
        <dbReference type="EMBL" id="MCR8635288.1"/>
    </source>
</evidence>
<keyword evidence="1" id="KW-0805">Transcription regulation</keyword>
<comment type="caution">
    <text evidence="5">The sequence shown here is derived from an EMBL/GenBank/DDBJ whole genome shotgun (WGS) entry which is preliminary data.</text>
</comment>
<dbReference type="InterPro" id="IPR014710">
    <property type="entry name" value="RmlC-like_jellyroll"/>
</dbReference>
<gene>
    <name evidence="5" type="ORF">NV381_29215</name>
</gene>
<dbReference type="Pfam" id="PF12833">
    <property type="entry name" value="HTH_18"/>
    <property type="match status" value="1"/>
</dbReference>
<proteinExistence type="predicted"/>
<dbReference type="InterPro" id="IPR018060">
    <property type="entry name" value="HTH_AraC"/>
</dbReference>
<reference evidence="5 6" key="1">
    <citation type="submission" date="2022-08" db="EMBL/GenBank/DDBJ databases">
        <title>Paenibacillus endoradicis sp. nov., Paenibacillus radicibacter sp. nov and Paenibacillus pararadicis sp. nov., three cold-adapted plant growth-promoting bacteria isolated from root of Larix gmelinii in Great Khingan.</title>
        <authorList>
            <person name="Xue H."/>
        </authorList>
    </citation>
    <scope>NUCLEOTIDE SEQUENCE [LARGE SCALE GENOMIC DNA]</scope>
    <source>
        <strain evidence="5 6">N5-1-1-5</strain>
    </source>
</reference>
<dbReference type="PANTHER" id="PTHR43280:SF28">
    <property type="entry name" value="HTH-TYPE TRANSCRIPTIONAL ACTIVATOR RHAS"/>
    <property type="match status" value="1"/>
</dbReference>
<dbReference type="RefSeq" id="WP_258216878.1">
    <property type="nucleotide sequence ID" value="NZ_JANQBD010000026.1"/>
</dbReference>
<protein>
    <submittedName>
        <fullName evidence="5">AraC family transcriptional regulator</fullName>
    </submittedName>
</protein>
<evidence type="ECO:0000256" key="1">
    <source>
        <dbReference type="ARBA" id="ARBA00023015"/>
    </source>
</evidence>
<dbReference type="EMBL" id="JANQBD010000026">
    <property type="protein sequence ID" value="MCR8635288.1"/>
    <property type="molecule type" value="Genomic_DNA"/>
</dbReference>
<dbReference type="SUPFAM" id="SSF51215">
    <property type="entry name" value="Regulatory protein AraC"/>
    <property type="match status" value="1"/>
</dbReference>
<evidence type="ECO:0000313" key="6">
    <source>
        <dbReference type="Proteomes" id="UP001300012"/>
    </source>
</evidence>
<keyword evidence="2" id="KW-0238">DNA-binding</keyword>
<dbReference type="PROSITE" id="PS00041">
    <property type="entry name" value="HTH_ARAC_FAMILY_1"/>
    <property type="match status" value="1"/>
</dbReference>
<dbReference type="Proteomes" id="UP001300012">
    <property type="component" value="Unassembled WGS sequence"/>
</dbReference>
<dbReference type="InterPro" id="IPR020449">
    <property type="entry name" value="Tscrpt_reg_AraC-type_HTH"/>
</dbReference>
<dbReference type="PANTHER" id="PTHR43280">
    <property type="entry name" value="ARAC-FAMILY TRANSCRIPTIONAL REGULATOR"/>
    <property type="match status" value="1"/>
</dbReference>
<dbReference type="SMART" id="SM00342">
    <property type="entry name" value="HTH_ARAC"/>
    <property type="match status" value="1"/>
</dbReference>
<keyword evidence="6" id="KW-1185">Reference proteome</keyword>
<evidence type="ECO:0000256" key="2">
    <source>
        <dbReference type="ARBA" id="ARBA00023125"/>
    </source>
</evidence>
<dbReference type="PRINTS" id="PR00032">
    <property type="entry name" value="HTHARAC"/>
</dbReference>
<evidence type="ECO:0000259" key="4">
    <source>
        <dbReference type="PROSITE" id="PS01124"/>
    </source>
</evidence>
<dbReference type="InterPro" id="IPR003313">
    <property type="entry name" value="AraC-bd"/>
</dbReference>
<dbReference type="InterPro" id="IPR037923">
    <property type="entry name" value="HTH-like"/>
</dbReference>
<accession>A0ABT1YQ34</accession>